<sequence>MLVWGSNNKVIAGQLIEGINCPSCESNQFNSFGLMRYFHLYKIPTCVTSQKVGIECTHCKKTLVGNELPNDLATQLKKAVFTKKNTLPMFSGLALAIVAVIAIAFGIYQDNQQEAAYIAAPQVHDYYIIDVRDVFDDTESPYRYGLMRIAKVAPEAVIFQIGDTVYNKSKGLRKDISSGAASQDSYYSGYAEFTQAELTRLHDNGGIQSIERR</sequence>
<evidence type="ECO:0000313" key="3">
    <source>
        <dbReference type="Proteomes" id="UP001269819"/>
    </source>
</evidence>
<proteinExistence type="predicted"/>
<gene>
    <name evidence="2" type="ORF">RYS15_19910</name>
</gene>
<keyword evidence="1" id="KW-0472">Membrane</keyword>
<evidence type="ECO:0008006" key="4">
    <source>
        <dbReference type="Google" id="ProtNLM"/>
    </source>
</evidence>
<name>A0ABU3W4M2_9GAMM</name>
<evidence type="ECO:0000313" key="2">
    <source>
        <dbReference type="EMBL" id="MDV2080961.1"/>
    </source>
</evidence>
<dbReference type="Proteomes" id="UP001269819">
    <property type="component" value="Unassembled WGS sequence"/>
</dbReference>
<accession>A0ABU3W4M2</accession>
<evidence type="ECO:0000256" key="1">
    <source>
        <dbReference type="SAM" id="Phobius"/>
    </source>
</evidence>
<dbReference type="EMBL" id="JAWIIJ010000023">
    <property type="protein sequence ID" value="MDV2080961.1"/>
    <property type="molecule type" value="Genomic_DNA"/>
</dbReference>
<comment type="caution">
    <text evidence="2">The sequence shown here is derived from an EMBL/GenBank/DDBJ whole genome shotgun (WGS) entry which is preliminary data.</text>
</comment>
<protein>
    <recommendedName>
        <fullName evidence="4">Zinc-ribbon 15 domain-containing protein</fullName>
    </recommendedName>
</protein>
<keyword evidence="3" id="KW-1185">Reference proteome</keyword>
<organism evidence="2 3">
    <name type="scientific">Marinobacter xestospongiae</name>
    <dbReference type="NCBI Taxonomy" id="994319"/>
    <lineage>
        <taxon>Bacteria</taxon>
        <taxon>Pseudomonadati</taxon>
        <taxon>Pseudomonadota</taxon>
        <taxon>Gammaproteobacteria</taxon>
        <taxon>Pseudomonadales</taxon>
        <taxon>Marinobacteraceae</taxon>
        <taxon>Marinobacter</taxon>
    </lineage>
</organism>
<keyword evidence="1" id="KW-0812">Transmembrane</keyword>
<keyword evidence="1" id="KW-1133">Transmembrane helix</keyword>
<dbReference type="RefSeq" id="WP_316975289.1">
    <property type="nucleotide sequence ID" value="NZ_JAWIIJ010000023.1"/>
</dbReference>
<reference evidence="2 3" key="1">
    <citation type="submission" date="2023-10" db="EMBL/GenBank/DDBJ databases">
        <title>Characteristics and mechanism of a salt-tolerant marine origin heterotrophic nitrifying- aerobic denitrifying bacteria Marinobacter xestospongiae HN1.</title>
        <authorList>
            <person name="Qi R."/>
        </authorList>
    </citation>
    <scope>NUCLEOTIDE SEQUENCE [LARGE SCALE GENOMIC DNA]</scope>
    <source>
        <strain evidence="2 3">HN1</strain>
    </source>
</reference>
<feature type="transmembrane region" description="Helical" evidence="1">
    <location>
        <begin position="87"/>
        <end position="108"/>
    </location>
</feature>